<dbReference type="EMBL" id="JAJJMM010000001">
    <property type="protein sequence ID" value="MCC9063641.1"/>
    <property type="molecule type" value="Genomic_DNA"/>
</dbReference>
<evidence type="ECO:0008006" key="3">
    <source>
        <dbReference type="Google" id="ProtNLM"/>
    </source>
</evidence>
<name>A0ABS8MDT8_9FLAO</name>
<organism evidence="1 2">
    <name type="scientific">Flavobacterium piscisymbiosum</name>
    <dbReference type="NCBI Taxonomy" id="2893753"/>
    <lineage>
        <taxon>Bacteria</taxon>
        <taxon>Pseudomonadati</taxon>
        <taxon>Bacteroidota</taxon>
        <taxon>Flavobacteriia</taxon>
        <taxon>Flavobacteriales</taxon>
        <taxon>Flavobacteriaceae</taxon>
        <taxon>Flavobacterium</taxon>
    </lineage>
</organism>
<dbReference type="RefSeq" id="WP_230035998.1">
    <property type="nucleotide sequence ID" value="NZ_JAJJMM010000001.1"/>
</dbReference>
<dbReference type="PROSITE" id="PS51257">
    <property type="entry name" value="PROKAR_LIPOPROTEIN"/>
    <property type="match status" value="1"/>
</dbReference>
<reference evidence="1" key="1">
    <citation type="submission" date="2021-11" db="EMBL/GenBank/DDBJ databases">
        <title>Description of novel Flavobacterium species.</title>
        <authorList>
            <person name="Saticioglu I.B."/>
            <person name="Ay H."/>
            <person name="Altun S."/>
            <person name="Duman M."/>
        </authorList>
    </citation>
    <scope>NUCLEOTIDE SEQUENCE</scope>
    <source>
        <strain evidence="1">F-30</strain>
    </source>
</reference>
<proteinExistence type="predicted"/>
<evidence type="ECO:0000313" key="1">
    <source>
        <dbReference type="EMBL" id="MCC9063641.1"/>
    </source>
</evidence>
<evidence type="ECO:0000313" key="2">
    <source>
        <dbReference type="Proteomes" id="UP001430679"/>
    </source>
</evidence>
<sequence length="243" mass="28157">MKKILISALLISIVSCQKKSDDKISEEVKFKNIEKAQGINENVEDKTQKIASNEKIAEFKNEGKLKNLSEKNFNFIINKLLEDGFGLTHYAYLDFDKINSDYWGSEITSSSINKIDQRVINKNFFVFEFNYGTNSSLRQQYFLLDKNEMKNIDFKLNEADNKKLNLLLEKVGGKDCILQTNKLEEIIKDKQNNYELTFGLQKSSDSFGNSSILIKYKTKDFKSIVPNSIMKFDDKKSKYVELK</sequence>
<accession>A0ABS8MDT8</accession>
<keyword evidence="2" id="KW-1185">Reference proteome</keyword>
<gene>
    <name evidence="1" type="ORF">LNP81_11640</name>
</gene>
<protein>
    <recommendedName>
        <fullName evidence="3">Lipoprotein</fullName>
    </recommendedName>
</protein>
<comment type="caution">
    <text evidence="1">The sequence shown here is derived from an EMBL/GenBank/DDBJ whole genome shotgun (WGS) entry which is preliminary data.</text>
</comment>
<dbReference type="Proteomes" id="UP001430679">
    <property type="component" value="Unassembled WGS sequence"/>
</dbReference>